<reference evidence="2" key="1">
    <citation type="journal article" date="2015" name="Nature">
        <title>Complex archaea that bridge the gap between prokaryotes and eukaryotes.</title>
        <authorList>
            <person name="Spang A."/>
            <person name="Saw J.H."/>
            <person name="Jorgensen S.L."/>
            <person name="Zaremba-Niedzwiedzka K."/>
            <person name="Martijn J."/>
            <person name="Lind A.E."/>
            <person name="van Eijk R."/>
            <person name="Schleper C."/>
            <person name="Guy L."/>
            <person name="Ettema T.J."/>
        </authorList>
    </citation>
    <scope>NUCLEOTIDE SEQUENCE</scope>
</reference>
<evidence type="ECO:0000313" key="2">
    <source>
        <dbReference type="EMBL" id="KKM02379.1"/>
    </source>
</evidence>
<comment type="caution">
    <text evidence="2">The sequence shown here is derived from an EMBL/GenBank/DDBJ whole genome shotgun (WGS) entry which is preliminary data.</text>
</comment>
<proteinExistence type="predicted"/>
<sequence>MSPELIGPLGLPGWMVALATVFYIGLVAKDRLTRKPHKNGLSVQANIISAISSLAAAVDGMARDIEAVKDNQQSMASRLEIMPTREEVKDIAAKNRQFLREESAKLAGMLVKLRSGASIAE</sequence>
<feature type="transmembrane region" description="Helical" evidence="1">
    <location>
        <begin position="6"/>
        <end position="28"/>
    </location>
</feature>
<protein>
    <submittedName>
        <fullName evidence="2">Uncharacterized protein</fullName>
    </submittedName>
</protein>
<name>A0A0F9GUE0_9ZZZZ</name>
<dbReference type="EMBL" id="LAZR01016950">
    <property type="protein sequence ID" value="KKM02379.1"/>
    <property type="molecule type" value="Genomic_DNA"/>
</dbReference>
<gene>
    <name evidence="2" type="ORF">LCGC14_1785010</name>
</gene>
<keyword evidence="1" id="KW-0472">Membrane</keyword>
<accession>A0A0F9GUE0</accession>
<dbReference type="AlphaFoldDB" id="A0A0F9GUE0"/>
<evidence type="ECO:0000256" key="1">
    <source>
        <dbReference type="SAM" id="Phobius"/>
    </source>
</evidence>
<keyword evidence="1" id="KW-1133">Transmembrane helix</keyword>
<organism evidence="2">
    <name type="scientific">marine sediment metagenome</name>
    <dbReference type="NCBI Taxonomy" id="412755"/>
    <lineage>
        <taxon>unclassified sequences</taxon>
        <taxon>metagenomes</taxon>
        <taxon>ecological metagenomes</taxon>
    </lineage>
</organism>
<keyword evidence="1" id="KW-0812">Transmembrane</keyword>